<dbReference type="InterPro" id="IPR036390">
    <property type="entry name" value="WH_DNA-bd_sf"/>
</dbReference>
<dbReference type="PRINTS" id="PR00039">
    <property type="entry name" value="HTHLYSR"/>
</dbReference>
<dbReference type="Proteomes" id="UP000582981">
    <property type="component" value="Unassembled WGS sequence"/>
</dbReference>
<dbReference type="InterPro" id="IPR000847">
    <property type="entry name" value="LysR_HTH_N"/>
</dbReference>
<evidence type="ECO:0000256" key="4">
    <source>
        <dbReference type="ARBA" id="ARBA00023163"/>
    </source>
</evidence>
<evidence type="ECO:0000313" key="6">
    <source>
        <dbReference type="EMBL" id="NWB45826.1"/>
    </source>
</evidence>
<dbReference type="Gene3D" id="3.40.190.10">
    <property type="entry name" value="Periplasmic binding protein-like II"/>
    <property type="match status" value="2"/>
</dbReference>
<dbReference type="GO" id="GO:0000976">
    <property type="term" value="F:transcription cis-regulatory region binding"/>
    <property type="evidence" value="ECO:0007669"/>
    <property type="project" value="TreeGrafter"/>
</dbReference>
<dbReference type="PROSITE" id="PS50931">
    <property type="entry name" value="HTH_LYSR"/>
    <property type="match status" value="1"/>
</dbReference>
<evidence type="ECO:0000256" key="1">
    <source>
        <dbReference type="ARBA" id="ARBA00009437"/>
    </source>
</evidence>
<proteinExistence type="inferred from homology"/>
<dbReference type="PANTHER" id="PTHR30126:SF40">
    <property type="entry name" value="HTH-TYPE TRANSCRIPTIONAL REGULATOR GLTR"/>
    <property type="match status" value="1"/>
</dbReference>
<keyword evidence="3" id="KW-0238">DNA-binding</keyword>
<dbReference type="InterPro" id="IPR005119">
    <property type="entry name" value="LysR_subst-bd"/>
</dbReference>
<comment type="similarity">
    <text evidence="1">Belongs to the LysR transcriptional regulatory family.</text>
</comment>
<reference evidence="6 7" key="1">
    <citation type="submission" date="2020-04" db="EMBL/GenBank/DDBJ databases">
        <title>Molecular characterization of pseudomonads from Agaricus bisporus reveal novel blotch 2 pathogens in Western Europe.</title>
        <authorList>
            <person name="Taparia T."/>
            <person name="Krijger M."/>
            <person name="Haynes E."/>
            <person name="Elpinstone J.G."/>
            <person name="Noble R."/>
            <person name="Van Der Wolf J."/>
        </authorList>
    </citation>
    <scope>NUCLEOTIDE SEQUENCE [LARGE SCALE GENOMIC DNA]</scope>
    <source>
        <strain evidence="6 7">F1001</strain>
    </source>
</reference>
<keyword evidence="2" id="KW-0805">Transcription regulation</keyword>
<gene>
    <name evidence="6" type="ORF">HX829_04905</name>
</gene>
<keyword evidence="4" id="KW-0804">Transcription</keyword>
<sequence length="302" mass="32776">MMENAELEAFKAIVDYGSVTQAALKLNRVQSSISFRIKTLESKLGTRLFERSGRRIVVTAAGNELYGYASQILEWVAKAEASFGQGSGPQKLRLGVIENFTLSRQPLLQRIMSNPIALDIDITLGNSTYLIDALESGICDAAIVGAGIAPGHLTRLGLFEDRLTLIYGESHAPVSLDTLDGCSFLVNSRQSASQRNLKELLTLHRATPDRIVECGSYSLLFSQVANGAGVSLVPQALVEVFAPTHKVLSLELTGPYATFNTEMVFLDASLGSAARRLTEWILESEPCEVRSTVGQRVEMSHG</sequence>
<comment type="caution">
    <text evidence="6">The sequence shown here is derived from an EMBL/GenBank/DDBJ whole genome shotgun (WGS) entry which is preliminary data.</text>
</comment>
<evidence type="ECO:0000259" key="5">
    <source>
        <dbReference type="PROSITE" id="PS50931"/>
    </source>
</evidence>
<organism evidence="6 7">
    <name type="scientific">Pseudomonas gingeri</name>
    <dbReference type="NCBI Taxonomy" id="117681"/>
    <lineage>
        <taxon>Bacteria</taxon>
        <taxon>Pseudomonadati</taxon>
        <taxon>Pseudomonadota</taxon>
        <taxon>Gammaproteobacteria</taxon>
        <taxon>Pseudomonadales</taxon>
        <taxon>Pseudomonadaceae</taxon>
        <taxon>Pseudomonas</taxon>
    </lineage>
</organism>
<dbReference type="GO" id="GO:0003700">
    <property type="term" value="F:DNA-binding transcription factor activity"/>
    <property type="evidence" value="ECO:0007669"/>
    <property type="project" value="InterPro"/>
</dbReference>
<dbReference type="SUPFAM" id="SSF53850">
    <property type="entry name" value="Periplasmic binding protein-like II"/>
    <property type="match status" value="1"/>
</dbReference>
<evidence type="ECO:0000256" key="3">
    <source>
        <dbReference type="ARBA" id="ARBA00023125"/>
    </source>
</evidence>
<dbReference type="SUPFAM" id="SSF46785">
    <property type="entry name" value="Winged helix' DNA-binding domain"/>
    <property type="match status" value="1"/>
</dbReference>
<evidence type="ECO:0000313" key="7">
    <source>
        <dbReference type="Proteomes" id="UP000582981"/>
    </source>
</evidence>
<dbReference type="AlphaFoldDB" id="A0A7Y7WAN6"/>
<dbReference type="Pfam" id="PF03466">
    <property type="entry name" value="LysR_substrate"/>
    <property type="match status" value="1"/>
</dbReference>
<dbReference type="InterPro" id="IPR036388">
    <property type="entry name" value="WH-like_DNA-bd_sf"/>
</dbReference>
<dbReference type="PANTHER" id="PTHR30126">
    <property type="entry name" value="HTH-TYPE TRANSCRIPTIONAL REGULATOR"/>
    <property type="match status" value="1"/>
</dbReference>
<dbReference type="Gene3D" id="1.10.10.10">
    <property type="entry name" value="Winged helix-like DNA-binding domain superfamily/Winged helix DNA-binding domain"/>
    <property type="match status" value="1"/>
</dbReference>
<evidence type="ECO:0000256" key="2">
    <source>
        <dbReference type="ARBA" id="ARBA00023015"/>
    </source>
</evidence>
<protein>
    <submittedName>
        <fullName evidence="6">LysR family transcriptional regulator</fullName>
    </submittedName>
</protein>
<name>A0A7Y7WAN6_9PSED</name>
<dbReference type="FunFam" id="1.10.10.10:FF:000001">
    <property type="entry name" value="LysR family transcriptional regulator"/>
    <property type="match status" value="1"/>
</dbReference>
<dbReference type="Pfam" id="PF00126">
    <property type="entry name" value="HTH_1"/>
    <property type="match status" value="1"/>
</dbReference>
<accession>A0A7Y7WAN6</accession>
<dbReference type="EMBL" id="JACAPU010000006">
    <property type="protein sequence ID" value="NWB45826.1"/>
    <property type="molecule type" value="Genomic_DNA"/>
</dbReference>
<feature type="domain" description="HTH lysR-type" evidence="5">
    <location>
        <begin position="2"/>
        <end position="59"/>
    </location>
</feature>